<keyword evidence="13" id="KW-0472">Membrane</keyword>
<comment type="catalytic activity">
    <reaction evidence="17">
        <text>[GlcNAc-(1-&gt;4)-Mur2Ac(oyl-L-Ala-gamma-D-Glu-L-Lys-D-Ala-D-Ala)](n)-di-trans,octa-cis-undecaprenyl diphosphate + beta-D-GlcNAc-(1-&gt;4)-Mur2Ac(oyl-L-Ala-gamma-D-Glu-L-Lys-D-Ala-D-Ala)-di-trans,octa-cis-undecaprenyl diphosphate = [GlcNAc-(1-&gt;4)-Mur2Ac(oyl-L-Ala-gamma-D-Glu-L-Lys-D-Ala-D-Ala)](n+1)-di-trans,octa-cis-undecaprenyl diphosphate + di-trans,octa-cis-undecaprenyl diphosphate + H(+)</text>
        <dbReference type="Rhea" id="RHEA:23708"/>
        <dbReference type="Rhea" id="RHEA-COMP:9602"/>
        <dbReference type="Rhea" id="RHEA-COMP:9603"/>
        <dbReference type="ChEBI" id="CHEBI:15378"/>
        <dbReference type="ChEBI" id="CHEBI:58405"/>
        <dbReference type="ChEBI" id="CHEBI:60033"/>
        <dbReference type="ChEBI" id="CHEBI:78435"/>
        <dbReference type="EC" id="2.4.99.28"/>
    </reaction>
</comment>
<dbReference type="Pfam" id="PF00905">
    <property type="entry name" value="Transpeptidase"/>
    <property type="match status" value="1"/>
</dbReference>
<dbReference type="GO" id="GO:0008658">
    <property type="term" value="F:penicillin binding"/>
    <property type="evidence" value="ECO:0007669"/>
    <property type="project" value="InterPro"/>
</dbReference>
<dbReference type="AlphaFoldDB" id="A0AA49JGP9"/>
<evidence type="ECO:0000256" key="9">
    <source>
        <dbReference type="ARBA" id="ARBA00022679"/>
    </source>
</evidence>
<organism evidence="20">
    <name type="scientific">Roseihalotalea indica</name>
    <dbReference type="NCBI Taxonomy" id="2867963"/>
    <lineage>
        <taxon>Bacteria</taxon>
        <taxon>Pseudomonadati</taxon>
        <taxon>Bacteroidota</taxon>
        <taxon>Cytophagia</taxon>
        <taxon>Cytophagales</taxon>
        <taxon>Catalimonadaceae</taxon>
        <taxon>Roseihalotalea</taxon>
    </lineage>
</organism>
<comment type="subcellular location">
    <subcellularLocation>
        <location evidence="1">Cell membrane</location>
    </subcellularLocation>
</comment>
<dbReference type="InterPro" id="IPR001264">
    <property type="entry name" value="Glyco_trans_51"/>
</dbReference>
<reference evidence="20" key="2">
    <citation type="journal article" date="2024" name="Antonie Van Leeuwenhoek">
        <title>Roseihalotalea indica gen. nov., sp. nov., a halophilic Bacteroidetes from mesopelagic Southwest Indian Ocean with higher carbohydrate metabolic potential.</title>
        <authorList>
            <person name="Chen B."/>
            <person name="Zhang M."/>
            <person name="Lin D."/>
            <person name="Ye J."/>
            <person name="Tang K."/>
        </authorList>
    </citation>
    <scope>NUCLEOTIDE SEQUENCE</scope>
    <source>
        <strain evidence="20">TK19036</strain>
    </source>
</reference>
<name>A0AA49JGP9_9BACT</name>
<dbReference type="SUPFAM" id="SSF53955">
    <property type="entry name" value="Lysozyme-like"/>
    <property type="match status" value="1"/>
</dbReference>
<keyword evidence="11" id="KW-0133">Cell shape</keyword>
<evidence type="ECO:0000256" key="15">
    <source>
        <dbReference type="ARBA" id="ARBA00023316"/>
    </source>
</evidence>
<dbReference type="InterPro" id="IPR023346">
    <property type="entry name" value="Lysozyme-like_dom_sf"/>
</dbReference>
<dbReference type="SUPFAM" id="SSF56601">
    <property type="entry name" value="beta-lactamase/transpeptidase-like"/>
    <property type="match status" value="1"/>
</dbReference>
<comment type="catalytic activity">
    <reaction evidence="16">
        <text>Preferential cleavage: (Ac)2-L-Lys-D-Ala-|-D-Ala. Also transpeptidation of peptidyl-alanyl moieties that are N-acyl substituents of D-alanine.</text>
        <dbReference type="EC" id="3.4.16.4"/>
    </reaction>
</comment>
<keyword evidence="15" id="KW-0961">Cell wall biogenesis/degradation</keyword>
<dbReference type="EMBL" id="CP120682">
    <property type="protein sequence ID" value="WKN37674.1"/>
    <property type="molecule type" value="Genomic_DNA"/>
</dbReference>
<accession>A0AA49JGP9</accession>
<protein>
    <submittedName>
        <fullName evidence="20">Transglycosylase domain-containing protein</fullName>
    </submittedName>
</protein>
<keyword evidence="14" id="KW-0511">Multifunctional enzyme</keyword>
<proteinExistence type="inferred from homology"/>
<dbReference type="PANTHER" id="PTHR32282">
    <property type="entry name" value="BINDING PROTEIN TRANSPEPTIDASE, PUTATIVE-RELATED"/>
    <property type="match status" value="1"/>
</dbReference>
<dbReference type="GO" id="GO:0009252">
    <property type="term" value="P:peptidoglycan biosynthetic process"/>
    <property type="evidence" value="ECO:0007669"/>
    <property type="project" value="UniProtKB-KW"/>
</dbReference>
<evidence type="ECO:0000256" key="14">
    <source>
        <dbReference type="ARBA" id="ARBA00023268"/>
    </source>
</evidence>
<reference evidence="20" key="1">
    <citation type="journal article" date="2023" name="Comput. Struct. Biotechnol. J.">
        <title>Discovery of a novel marine Bacteroidetes with a rich repertoire of carbohydrate-active enzymes.</title>
        <authorList>
            <person name="Chen B."/>
            <person name="Liu G."/>
            <person name="Chen Q."/>
            <person name="Wang H."/>
            <person name="Liu L."/>
            <person name="Tang K."/>
        </authorList>
    </citation>
    <scope>NUCLEOTIDE SEQUENCE</scope>
    <source>
        <strain evidence="20">TK19036</strain>
    </source>
</reference>
<gene>
    <name evidence="20" type="ORF">K4G66_03000</name>
</gene>
<dbReference type="InterPro" id="IPR050396">
    <property type="entry name" value="Glycosyltr_51/Transpeptidase"/>
</dbReference>
<keyword evidence="8" id="KW-0328">Glycosyltransferase</keyword>
<evidence type="ECO:0000256" key="6">
    <source>
        <dbReference type="ARBA" id="ARBA00022645"/>
    </source>
</evidence>
<evidence type="ECO:0000256" key="8">
    <source>
        <dbReference type="ARBA" id="ARBA00022676"/>
    </source>
</evidence>
<dbReference type="GO" id="GO:0071555">
    <property type="term" value="P:cell wall organization"/>
    <property type="evidence" value="ECO:0007669"/>
    <property type="project" value="UniProtKB-KW"/>
</dbReference>
<evidence type="ECO:0000256" key="17">
    <source>
        <dbReference type="ARBA" id="ARBA00049902"/>
    </source>
</evidence>
<dbReference type="Gene3D" id="1.10.3810.10">
    <property type="entry name" value="Biosynthetic peptidoglycan transglycosylase-like"/>
    <property type="match status" value="1"/>
</dbReference>
<comment type="similarity">
    <text evidence="3">In the C-terminal section; belongs to the transpeptidase family.</text>
</comment>
<feature type="domain" description="Glycosyl transferase family 51" evidence="19">
    <location>
        <begin position="32"/>
        <end position="221"/>
    </location>
</feature>
<keyword evidence="10" id="KW-0378">Hydrolase</keyword>
<keyword evidence="6" id="KW-0121">Carboxypeptidase</keyword>
<dbReference type="Pfam" id="PF00912">
    <property type="entry name" value="Transgly"/>
    <property type="match status" value="1"/>
</dbReference>
<evidence type="ECO:0000256" key="13">
    <source>
        <dbReference type="ARBA" id="ARBA00023136"/>
    </source>
</evidence>
<dbReference type="GO" id="GO:0030288">
    <property type="term" value="C:outer membrane-bounded periplasmic space"/>
    <property type="evidence" value="ECO:0007669"/>
    <property type="project" value="TreeGrafter"/>
</dbReference>
<evidence type="ECO:0000256" key="4">
    <source>
        <dbReference type="ARBA" id="ARBA00007739"/>
    </source>
</evidence>
<evidence type="ECO:0000256" key="1">
    <source>
        <dbReference type="ARBA" id="ARBA00004236"/>
    </source>
</evidence>
<evidence type="ECO:0000256" key="16">
    <source>
        <dbReference type="ARBA" id="ARBA00034000"/>
    </source>
</evidence>
<sequence length="737" mass="83166">MGLYGGLPSWAALENPKNDLSSELYSADNVQLGKYYRENRSPVTYEELSPNLVNALVATEDIRFTEHSGIDLQSMGRVAWGVFKKIATLGASSLEGGGSTLSQQTAKNLFKTRGQNEGPLMKIPGLRMLIIKTKEWIVAVKLERYYTKKEILAMYLNTAQFSGNSFGIKVAAKTFFNKPTYDLNVEEAAVLVGMLKASTYYNPARNPENSQRRRNVVMNQMRRYGYLDQVAYDTLAPQPIALNYKVDSHTDGPATYFRAVIRRWLYRWADEHGYDLDEDGLKIYTTLDSRMQEHAEQAVKTHMKKEQALFEEHWGKENPWRDEDGKEIKGFVDMLAKRSPRYKALEKIYGKGNDSIDIVMNTAVPTTVFTWGNDNFEKDTIISPIDSIKYTQRFLHAGFMSMDPHSGHIKAWVGGINYQNFKYDHVMQGKRQPGSTFKPFVYAAAIDNGYSPCYEVVDAPVTFTVYTDGEESTWTPKNAEGRYSGEKMTIRQAMARSMNSITAFIMKRIGPQTVVNYAKRMGINSNIEAVPSLALGGGGDVSVYEMVGAYSTFANHGTWTEPVFITRIEDKDGNIVYEHPTKTREALSEETAYLMLYMLRGATEEEGGTGKGIPLEIREGNEVGAKTGTTSNYSDGWFMGVTKDLVSGAWVGGDNRSVHFRTLALGQGARMAMPIWVEYMKLVYADDRLDYEKGAFERPRTGLSIEIDCEQYQTDETLEQDSLLMEKELEVDEDEIF</sequence>
<dbReference type="PANTHER" id="PTHR32282:SF11">
    <property type="entry name" value="PENICILLIN-BINDING PROTEIN 1B"/>
    <property type="match status" value="1"/>
</dbReference>
<keyword evidence="12" id="KW-0573">Peptidoglycan synthesis</keyword>
<comment type="pathway">
    <text evidence="2">Cell wall biogenesis; peptidoglycan biosynthesis.</text>
</comment>
<dbReference type="InterPro" id="IPR001460">
    <property type="entry name" value="PCN-bd_Tpept"/>
</dbReference>
<evidence type="ECO:0000256" key="3">
    <source>
        <dbReference type="ARBA" id="ARBA00007090"/>
    </source>
</evidence>
<evidence type="ECO:0000256" key="11">
    <source>
        <dbReference type="ARBA" id="ARBA00022960"/>
    </source>
</evidence>
<keyword evidence="9" id="KW-0808">Transferase</keyword>
<evidence type="ECO:0000256" key="5">
    <source>
        <dbReference type="ARBA" id="ARBA00022475"/>
    </source>
</evidence>
<keyword evidence="5" id="KW-1003">Cell membrane</keyword>
<comment type="similarity">
    <text evidence="4">In the N-terminal section; belongs to the glycosyltransferase 51 family.</text>
</comment>
<evidence type="ECO:0000313" key="20">
    <source>
        <dbReference type="EMBL" id="WKN37674.1"/>
    </source>
</evidence>
<keyword evidence="7" id="KW-0645">Protease</keyword>
<evidence type="ECO:0000256" key="10">
    <source>
        <dbReference type="ARBA" id="ARBA00022801"/>
    </source>
</evidence>
<dbReference type="GO" id="GO:0006508">
    <property type="term" value="P:proteolysis"/>
    <property type="evidence" value="ECO:0007669"/>
    <property type="project" value="UniProtKB-KW"/>
</dbReference>
<evidence type="ECO:0000259" key="18">
    <source>
        <dbReference type="Pfam" id="PF00905"/>
    </source>
</evidence>
<dbReference type="GO" id="GO:0008360">
    <property type="term" value="P:regulation of cell shape"/>
    <property type="evidence" value="ECO:0007669"/>
    <property type="project" value="UniProtKB-KW"/>
</dbReference>
<dbReference type="Gene3D" id="3.40.710.10">
    <property type="entry name" value="DD-peptidase/beta-lactamase superfamily"/>
    <property type="match status" value="2"/>
</dbReference>
<evidence type="ECO:0000256" key="7">
    <source>
        <dbReference type="ARBA" id="ARBA00022670"/>
    </source>
</evidence>
<dbReference type="InterPro" id="IPR012338">
    <property type="entry name" value="Beta-lactam/transpept-like"/>
</dbReference>
<feature type="domain" description="Penicillin-binding protein transpeptidase" evidence="18">
    <location>
        <begin position="399"/>
        <end position="643"/>
    </location>
</feature>
<evidence type="ECO:0000256" key="12">
    <source>
        <dbReference type="ARBA" id="ARBA00022984"/>
    </source>
</evidence>
<evidence type="ECO:0000259" key="19">
    <source>
        <dbReference type="Pfam" id="PF00912"/>
    </source>
</evidence>
<dbReference type="GO" id="GO:0005886">
    <property type="term" value="C:plasma membrane"/>
    <property type="evidence" value="ECO:0007669"/>
    <property type="project" value="UniProtKB-SubCell"/>
</dbReference>
<dbReference type="GO" id="GO:0008955">
    <property type="term" value="F:peptidoglycan glycosyltransferase activity"/>
    <property type="evidence" value="ECO:0007669"/>
    <property type="project" value="UniProtKB-EC"/>
</dbReference>
<dbReference type="GO" id="GO:0009002">
    <property type="term" value="F:serine-type D-Ala-D-Ala carboxypeptidase activity"/>
    <property type="evidence" value="ECO:0007669"/>
    <property type="project" value="UniProtKB-EC"/>
</dbReference>
<evidence type="ECO:0000256" key="2">
    <source>
        <dbReference type="ARBA" id="ARBA00004752"/>
    </source>
</evidence>
<dbReference type="InterPro" id="IPR036950">
    <property type="entry name" value="PBP_transglycosylase"/>
</dbReference>